<evidence type="ECO:0000313" key="2">
    <source>
        <dbReference type="EMBL" id="KAA8896519.1"/>
    </source>
</evidence>
<feature type="compositionally biased region" description="Polar residues" evidence="1">
    <location>
        <begin position="120"/>
        <end position="129"/>
    </location>
</feature>
<feature type="region of interest" description="Disordered" evidence="1">
    <location>
        <begin position="100"/>
        <end position="129"/>
    </location>
</feature>
<sequence>MAGHMLDELLGGVAVPVCVRDYVLEAIMSYDDQQHVLNLLTAASGSRRFRQPTTGGLWHAFINHLADTRTLAVPIPLLGIMHPETADARAPSHPRFAAAGARGRHTATSPTDITAEPLNQRGTPKASFQTSTADSQAVWIFGMATGLESSIARRQLKNYYTSGGLLWTTNIGKSAGDRPNQHPRDEQRWELRLLSGCCHDGHHTVSSMFVTLYALFPTNG</sequence>
<protein>
    <submittedName>
        <fullName evidence="2">Uncharacterized protein</fullName>
    </submittedName>
</protein>
<evidence type="ECO:0000313" key="3">
    <source>
        <dbReference type="Proteomes" id="UP000326924"/>
    </source>
</evidence>
<dbReference type="InParanoid" id="A0A5J5ELD2"/>
<evidence type="ECO:0000256" key="1">
    <source>
        <dbReference type="SAM" id="MobiDB-lite"/>
    </source>
</evidence>
<dbReference type="EMBL" id="VXIS01000211">
    <property type="protein sequence ID" value="KAA8896519.1"/>
    <property type="molecule type" value="Genomic_DNA"/>
</dbReference>
<organism evidence="2 3">
    <name type="scientific">Sphaerosporella brunnea</name>
    <dbReference type="NCBI Taxonomy" id="1250544"/>
    <lineage>
        <taxon>Eukaryota</taxon>
        <taxon>Fungi</taxon>
        <taxon>Dikarya</taxon>
        <taxon>Ascomycota</taxon>
        <taxon>Pezizomycotina</taxon>
        <taxon>Pezizomycetes</taxon>
        <taxon>Pezizales</taxon>
        <taxon>Pyronemataceae</taxon>
        <taxon>Sphaerosporella</taxon>
    </lineage>
</organism>
<accession>A0A5J5ELD2</accession>
<gene>
    <name evidence="2" type="ORF">FN846DRAFT_893282</name>
</gene>
<proteinExistence type="predicted"/>
<dbReference type="Proteomes" id="UP000326924">
    <property type="component" value="Unassembled WGS sequence"/>
</dbReference>
<name>A0A5J5ELD2_9PEZI</name>
<reference evidence="2 3" key="1">
    <citation type="submission" date="2019-09" db="EMBL/GenBank/DDBJ databases">
        <title>Draft genome of the ectomycorrhizal ascomycete Sphaerosporella brunnea.</title>
        <authorList>
            <consortium name="DOE Joint Genome Institute"/>
            <person name="Benucci G.M."/>
            <person name="Marozzi G."/>
            <person name="Antonielli L."/>
            <person name="Sanchez S."/>
            <person name="Marco P."/>
            <person name="Wang X."/>
            <person name="Falini L.B."/>
            <person name="Barry K."/>
            <person name="Haridas S."/>
            <person name="Lipzen A."/>
            <person name="Labutti K."/>
            <person name="Grigoriev I.V."/>
            <person name="Murat C."/>
            <person name="Martin F."/>
            <person name="Albertini E."/>
            <person name="Donnini D."/>
            <person name="Bonito G."/>
        </authorList>
    </citation>
    <scope>NUCLEOTIDE SEQUENCE [LARGE SCALE GENOMIC DNA]</scope>
    <source>
        <strain evidence="2 3">Sb_GMNB300</strain>
    </source>
</reference>
<keyword evidence="3" id="KW-1185">Reference proteome</keyword>
<dbReference type="AlphaFoldDB" id="A0A5J5ELD2"/>
<comment type="caution">
    <text evidence="2">The sequence shown here is derived from an EMBL/GenBank/DDBJ whole genome shotgun (WGS) entry which is preliminary data.</text>
</comment>